<feature type="region of interest" description="Disordered" evidence="1">
    <location>
        <begin position="1"/>
        <end position="38"/>
    </location>
</feature>
<name>A0A1E5V8P6_9POAL</name>
<dbReference type="PANTHER" id="PTHR33179">
    <property type="entry name" value="VQ MOTIF-CONTAINING PROTEIN"/>
    <property type="match status" value="1"/>
</dbReference>
<dbReference type="PANTHER" id="PTHR33179:SF58">
    <property type="entry name" value="OS08G0409500 PROTEIN"/>
    <property type="match status" value="1"/>
</dbReference>
<dbReference type="EMBL" id="LWDX02048034">
    <property type="protein sequence ID" value="OEL21394.1"/>
    <property type="molecule type" value="Genomic_DNA"/>
</dbReference>
<comment type="caution">
    <text evidence="3">The sequence shown here is derived from an EMBL/GenBank/DDBJ whole genome shotgun (WGS) entry which is preliminary data.</text>
</comment>
<keyword evidence="4" id="KW-1185">Reference proteome</keyword>
<dbReference type="STRING" id="888268.A0A1E5V8P6"/>
<gene>
    <name evidence="3" type="ORF">BAE44_0017587</name>
</gene>
<feature type="domain" description="VQ" evidence="2">
    <location>
        <begin position="123"/>
        <end position="150"/>
    </location>
</feature>
<feature type="compositionally biased region" description="Low complexity" evidence="1">
    <location>
        <begin position="217"/>
        <end position="233"/>
    </location>
</feature>
<protein>
    <recommendedName>
        <fullName evidence="2">VQ domain-containing protein</fullName>
    </recommendedName>
</protein>
<dbReference type="InterPro" id="IPR008889">
    <property type="entry name" value="VQ"/>
</dbReference>
<feature type="compositionally biased region" description="Low complexity" evidence="1">
    <location>
        <begin position="89"/>
        <end position="108"/>
    </location>
</feature>
<dbReference type="InterPro" id="IPR039609">
    <property type="entry name" value="VQ_15/22"/>
</dbReference>
<feature type="region of interest" description="Disordered" evidence="1">
    <location>
        <begin position="89"/>
        <end position="127"/>
    </location>
</feature>
<evidence type="ECO:0000313" key="3">
    <source>
        <dbReference type="EMBL" id="OEL21394.1"/>
    </source>
</evidence>
<feature type="compositionally biased region" description="Basic residues" evidence="1">
    <location>
        <begin position="113"/>
        <end position="122"/>
    </location>
</feature>
<evidence type="ECO:0000313" key="4">
    <source>
        <dbReference type="Proteomes" id="UP000095767"/>
    </source>
</evidence>
<feature type="region of interest" description="Disordered" evidence="1">
    <location>
        <begin position="217"/>
        <end position="244"/>
    </location>
</feature>
<evidence type="ECO:0000259" key="2">
    <source>
        <dbReference type="Pfam" id="PF05678"/>
    </source>
</evidence>
<dbReference type="AlphaFoldDB" id="A0A1E5V8P6"/>
<proteinExistence type="predicted"/>
<organism evidence="3 4">
    <name type="scientific">Dichanthelium oligosanthes</name>
    <dbReference type="NCBI Taxonomy" id="888268"/>
    <lineage>
        <taxon>Eukaryota</taxon>
        <taxon>Viridiplantae</taxon>
        <taxon>Streptophyta</taxon>
        <taxon>Embryophyta</taxon>
        <taxon>Tracheophyta</taxon>
        <taxon>Spermatophyta</taxon>
        <taxon>Magnoliopsida</taxon>
        <taxon>Liliopsida</taxon>
        <taxon>Poales</taxon>
        <taxon>Poaceae</taxon>
        <taxon>PACMAD clade</taxon>
        <taxon>Panicoideae</taxon>
        <taxon>Panicodae</taxon>
        <taxon>Paniceae</taxon>
        <taxon>Dichantheliinae</taxon>
        <taxon>Dichanthelium</taxon>
    </lineage>
</organism>
<dbReference type="Pfam" id="PF05678">
    <property type="entry name" value="VQ"/>
    <property type="match status" value="1"/>
</dbReference>
<feature type="compositionally biased region" description="Pro residues" evidence="1">
    <location>
        <begin position="234"/>
        <end position="244"/>
    </location>
</feature>
<evidence type="ECO:0000256" key="1">
    <source>
        <dbReference type="SAM" id="MobiDB-lite"/>
    </source>
</evidence>
<sequence length="244" mass="24682">MDSGNSSSLQSSSGGDDDFDAACGKGADSSSPLSVLLRQPGFGGNSSLIYGLQDLGTPPLSHWCSTMAPLPPAGTGGSASLPSLPCHGGPAASGAAEQTAAATAAQPAVRPQGSRKRARASRRAPTTVLTTDTSNFRAMVQDFTGIPAPPFASPSAVRSGRFDHIFPSRSSPSAAAALPQYLLCPFVHKLHAYPFTSPSMSSMANVAIVAPIASTAATAPAAPRARTPPARGTSPPPSRWPPPP</sequence>
<reference evidence="3 4" key="1">
    <citation type="submission" date="2016-09" db="EMBL/GenBank/DDBJ databases">
        <title>The draft genome of Dichanthelium oligosanthes: A C3 panicoid grass species.</title>
        <authorList>
            <person name="Studer A.J."/>
            <person name="Schnable J.C."/>
            <person name="Brutnell T.P."/>
        </authorList>
    </citation>
    <scope>NUCLEOTIDE SEQUENCE [LARGE SCALE GENOMIC DNA]</scope>
    <source>
        <strain evidence="4">cv. Kellogg 1175</strain>
        <tissue evidence="3">Leaf</tissue>
    </source>
</reference>
<accession>A0A1E5V8P6</accession>
<feature type="compositionally biased region" description="Low complexity" evidence="1">
    <location>
        <begin position="1"/>
        <end position="14"/>
    </location>
</feature>
<dbReference type="OrthoDB" id="780193at2759"/>
<dbReference type="Proteomes" id="UP000095767">
    <property type="component" value="Unassembled WGS sequence"/>
</dbReference>